<comment type="caution">
    <text evidence="1">The sequence shown here is derived from an EMBL/GenBank/DDBJ whole genome shotgun (WGS) entry which is preliminary data.</text>
</comment>
<organism evidence="1 2">
    <name type="scientific">Ficus carica</name>
    <name type="common">Common fig</name>
    <dbReference type="NCBI Taxonomy" id="3494"/>
    <lineage>
        <taxon>Eukaryota</taxon>
        <taxon>Viridiplantae</taxon>
        <taxon>Streptophyta</taxon>
        <taxon>Embryophyta</taxon>
        <taxon>Tracheophyta</taxon>
        <taxon>Spermatophyta</taxon>
        <taxon>Magnoliopsida</taxon>
        <taxon>eudicotyledons</taxon>
        <taxon>Gunneridae</taxon>
        <taxon>Pentapetalae</taxon>
        <taxon>rosids</taxon>
        <taxon>fabids</taxon>
        <taxon>Rosales</taxon>
        <taxon>Moraceae</taxon>
        <taxon>Ficeae</taxon>
        <taxon>Ficus</taxon>
    </lineage>
</organism>
<dbReference type="AlphaFoldDB" id="A0AA88A8J5"/>
<proteinExistence type="predicted"/>
<evidence type="ECO:0000313" key="1">
    <source>
        <dbReference type="EMBL" id="GMN36111.1"/>
    </source>
</evidence>
<dbReference type="EMBL" id="BTGU01000006">
    <property type="protein sequence ID" value="GMN36111.1"/>
    <property type="molecule type" value="Genomic_DNA"/>
</dbReference>
<name>A0AA88A8J5_FICCA</name>
<accession>A0AA88A8J5</accession>
<dbReference type="Proteomes" id="UP001187192">
    <property type="component" value="Unassembled WGS sequence"/>
</dbReference>
<sequence length="308" mass="34587">MAANGDASTSNTIYKCIPWLNAAQKRSMAANGDSSSSNTFYKCISWLNGAQKRSMAANGDASTSNNIYKCITWLNGDQNSPYATNGDSSTLNIIYKCKTWLNGDQNRLMAANEDASTSNTIYKCITWLNGAQKRSMAANGDASTSNIIYKCKTWLIGYQNTSNIIYKCKTWLNGYQNRVTELEPEDEYPVEVVGLGQELTGRQADFQTWKYWVIHPTVCLHFPNLTRCRICLKGTGRRQNINDISKGEKGRRTSKRSYYYTADARWDGGIANKATNSSTWAPELRKAIFGHRSQARVRQKEQGSFDTQ</sequence>
<reference evidence="1" key="1">
    <citation type="submission" date="2023-07" db="EMBL/GenBank/DDBJ databases">
        <title>draft genome sequence of fig (Ficus carica).</title>
        <authorList>
            <person name="Takahashi T."/>
            <person name="Nishimura K."/>
        </authorList>
    </citation>
    <scope>NUCLEOTIDE SEQUENCE</scope>
</reference>
<protein>
    <submittedName>
        <fullName evidence="1">Uncharacterized protein</fullName>
    </submittedName>
</protein>
<evidence type="ECO:0000313" key="2">
    <source>
        <dbReference type="Proteomes" id="UP001187192"/>
    </source>
</evidence>
<gene>
    <name evidence="1" type="ORF">TIFTF001_005751</name>
</gene>
<keyword evidence="2" id="KW-1185">Reference proteome</keyword>